<keyword evidence="3" id="KW-1185">Reference proteome</keyword>
<feature type="compositionally biased region" description="Basic and acidic residues" evidence="1">
    <location>
        <begin position="13"/>
        <end position="56"/>
    </location>
</feature>
<dbReference type="STRING" id="709839.TSA66_03745"/>
<dbReference type="EMBL" id="JWJG01000028">
    <property type="protein sequence ID" value="KIF80119.1"/>
    <property type="molecule type" value="Genomic_DNA"/>
</dbReference>
<protein>
    <submittedName>
        <fullName evidence="2">Uncharacterized protein</fullName>
    </submittedName>
</protein>
<organism evidence="2 3">
    <name type="scientific">Noviherbaspirillum autotrophicum</name>
    <dbReference type="NCBI Taxonomy" id="709839"/>
    <lineage>
        <taxon>Bacteria</taxon>
        <taxon>Pseudomonadati</taxon>
        <taxon>Pseudomonadota</taxon>
        <taxon>Betaproteobacteria</taxon>
        <taxon>Burkholderiales</taxon>
        <taxon>Oxalobacteraceae</taxon>
        <taxon>Noviherbaspirillum</taxon>
    </lineage>
</organism>
<accession>A0A0C2BJD8</accession>
<feature type="region of interest" description="Disordered" evidence="1">
    <location>
        <begin position="1"/>
        <end position="62"/>
    </location>
</feature>
<name>A0A0C2BJD8_9BURK</name>
<evidence type="ECO:0000313" key="2">
    <source>
        <dbReference type="EMBL" id="KIF80119.1"/>
    </source>
</evidence>
<sequence length="62" mass="7413">MTQTTPNRIRVQSAERHMNQKKSGDQHLLPEDEPMEDPHRPHRLNREDMQKLRPSEQEPDES</sequence>
<comment type="caution">
    <text evidence="2">The sequence shown here is derived from an EMBL/GenBank/DDBJ whole genome shotgun (WGS) entry which is preliminary data.</text>
</comment>
<dbReference type="Proteomes" id="UP000031572">
    <property type="component" value="Unassembled WGS sequence"/>
</dbReference>
<gene>
    <name evidence="2" type="ORF">TSA66_03745</name>
</gene>
<dbReference type="OrthoDB" id="8781659at2"/>
<evidence type="ECO:0000256" key="1">
    <source>
        <dbReference type="SAM" id="MobiDB-lite"/>
    </source>
</evidence>
<reference evidence="2 3" key="1">
    <citation type="submission" date="2014-12" db="EMBL/GenBank/DDBJ databases">
        <title>Denitrispirillum autotrophicum gen. nov., sp. nov., Denitrifying, Facultatively Autotrophic Bacteria Isolated from Rice Paddy Soil.</title>
        <authorList>
            <person name="Ishii S."/>
            <person name="Ashida N."/>
            <person name="Ohno H."/>
            <person name="Otsuka S."/>
            <person name="Yokota A."/>
            <person name="Senoo K."/>
        </authorList>
    </citation>
    <scope>NUCLEOTIDE SEQUENCE [LARGE SCALE GENOMIC DNA]</scope>
    <source>
        <strain evidence="2 3">TSA66</strain>
    </source>
</reference>
<dbReference type="AlphaFoldDB" id="A0A0C2BJD8"/>
<dbReference type="RefSeq" id="WP_157691592.1">
    <property type="nucleotide sequence ID" value="NZ_JWJG01000028.1"/>
</dbReference>
<proteinExistence type="predicted"/>
<evidence type="ECO:0000313" key="3">
    <source>
        <dbReference type="Proteomes" id="UP000031572"/>
    </source>
</evidence>